<dbReference type="EMBL" id="CP074694">
    <property type="protein sequence ID" value="QVL32879.1"/>
    <property type="molecule type" value="Genomic_DNA"/>
</dbReference>
<evidence type="ECO:0000256" key="1">
    <source>
        <dbReference type="SAM" id="MobiDB-lite"/>
    </source>
</evidence>
<organism evidence="2 3">
    <name type="scientific">Telmatocola sphagniphila</name>
    <dbReference type="NCBI Taxonomy" id="1123043"/>
    <lineage>
        <taxon>Bacteria</taxon>
        <taxon>Pseudomonadati</taxon>
        <taxon>Planctomycetota</taxon>
        <taxon>Planctomycetia</taxon>
        <taxon>Gemmatales</taxon>
        <taxon>Gemmataceae</taxon>
    </lineage>
</organism>
<dbReference type="KEGG" id="tsph:KIH39_02870"/>
<evidence type="ECO:0000313" key="2">
    <source>
        <dbReference type="EMBL" id="QVL32879.1"/>
    </source>
</evidence>
<dbReference type="Pfam" id="PF07642">
    <property type="entry name" value="BBP2"/>
    <property type="match status" value="1"/>
</dbReference>
<accession>A0A8E6B7G6</accession>
<dbReference type="AlphaFoldDB" id="A0A8E6B7G6"/>
<feature type="compositionally biased region" description="Basic and acidic residues" evidence="1">
    <location>
        <begin position="65"/>
        <end position="78"/>
    </location>
</feature>
<feature type="compositionally biased region" description="Polar residues" evidence="1">
    <location>
        <begin position="43"/>
        <end position="60"/>
    </location>
</feature>
<sequence>MFTEVLVGLSLAIGQSNYTAAPPNLESDNPLSTVIVLKAPKPSSGQTVPGTPAANGNTPAADSMAKPEETKAEDKKADEPVEGSYFLRVLKTYKAEFCKKDEPAEDTPPPARRGLPAPYPAYSWPVLEYQGPIIGLPQEPVLGPFQKALDGTPFGNFLKDNRIALYGWATVSGNFSTNKQSNSPTSYFVVPNRAELDQLVFRAERLLDTVQTDHFDWGFRLTSLYGIDYRYTTSEGNFSDQLLKNNRLYGYDPLEYYGDFYIPWIAEGVTIRAGRYISPPDIEAQLAPDNYLASHSILFTYDDYTHTGVLTTVRLTEQWQVQAGIYAGGDMAPWSHDAIPTGMLGVKWTSTDNKDSVYLVDNAINDAKYRESSSGGHDNYNYVVGTWSHTFSDKFHTATEAYFMWETDARLGGTPSNGPPQAFGGGGGPGPVIPGTSKAYGVLNYTVYALGDKDYLTFRNEWWDDAEGMRSGYATNYSSHTIGISHNFNAYLQFRPEVGYYRSYDAPAFDNGTRRNMLMFAFDTTLRF</sequence>
<name>A0A8E6B7G6_9BACT</name>
<reference evidence="2" key="1">
    <citation type="submission" date="2021-05" db="EMBL/GenBank/DDBJ databases">
        <title>Complete genome sequence of the cellulolytic planctomycete Telmatocola sphagniphila SP2T and characterization of the first cellulase from planctomycetes.</title>
        <authorList>
            <person name="Rakitin A.L."/>
            <person name="Beletsky A.V."/>
            <person name="Naumoff D.G."/>
            <person name="Kulichevskaya I.S."/>
            <person name="Mardanov A.V."/>
            <person name="Ravin N.V."/>
            <person name="Dedysh S.N."/>
        </authorList>
    </citation>
    <scope>NUCLEOTIDE SEQUENCE</scope>
    <source>
        <strain evidence="2">SP2T</strain>
    </source>
</reference>
<dbReference type="InterPro" id="IPR011486">
    <property type="entry name" value="BBP2"/>
</dbReference>
<dbReference type="Proteomes" id="UP000676194">
    <property type="component" value="Chromosome"/>
</dbReference>
<gene>
    <name evidence="2" type="ORF">KIH39_02870</name>
</gene>
<evidence type="ECO:0000313" key="3">
    <source>
        <dbReference type="Proteomes" id="UP000676194"/>
    </source>
</evidence>
<keyword evidence="3" id="KW-1185">Reference proteome</keyword>
<proteinExistence type="predicted"/>
<feature type="region of interest" description="Disordered" evidence="1">
    <location>
        <begin position="40"/>
        <end position="78"/>
    </location>
</feature>
<dbReference type="RefSeq" id="WP_213497769.1">
    <property type="nucleotide sequence ID" value="NZ_CP074694.1"/>
</dbReference>
<protein>
    <submittedName>
        <fullName evidence="2">Outer membrane beta-barrel protein</fullName>
    </submittedName>
</protein>